<protein>
    <submittedName>
        <fullName evidence="2">Retrovirus-related Pol polyprotein from transposon gypsy</fullName>
    </submittedName>
</protein>
<dbReference type="InterPro" id="IPR043502">
    <property type="entry name" value="DNA/RNA_pol_sf"/>
</dbReference>
<dbReference type="Pfam" id="PF00078">
    <property type="entry name" value="RVT_1"/>
    <property type="match status" value="1"/>
</dbReference>
<evidence type="ECO:0000313" key="2">
    <source>
        <dbReference type="EMBL" id="RDY03031.1"/>
    </source>
</evidence>
<dbReference type="PANTHER" id="PTHR37984">
    <property type="entry name" value="PROTEIN CBG26694"/>
    <property type="match status" value="1"/>
</dbReference>
<feature type="non-terminal residue" evidence="2">
    <location>
        <position position="1"/>
    </location>
</feature>
<name>A0A371HJQ3_MUCPR</name>
<sequence>MEIAFKIKLGLYELLVIPFGLTNAPSTFMRLMNQVLRSLIGKCMVVYFDNILFYSSCIDDHILYVQSVLLLLRQECLYVSLEKCTFCTSKVDILSYVVGFEEAKVDAEKVKVIQSWPIPKIVGDIGSFHRLASFYRLFVEYFNTLASPLNEIVKKDTGKLRESHSSSLQNFSKTFQLKCDASNVGVGALEPFRCDNTIYYLKSFWSIVIIKPLNILGVKISLVRDMPNGLNFLNNSHIS</sequence>
<dbReference type="Gene3D" id="3.10.10.10">
    <property type="entry name" value="HIV Type 1 Reverse Transcriptase, subunit A, domain 1"/>
    <property type="match status" value="1"/>
</dbReference>
<organism evidence="2 3">
    <name type="scientific">Mucuna pruriens</name>
    <name type="common">Velvet bean</name>
    <name type="synonym">Dolichos pruriens</name>
    <dbReference type="NCBI Taxonomy" id="157652"/>
    <lineage>
        <taxon>Eukaryota</taxon>
        <taxon>Viridiplantae</taxon>
        <taxon>Streptophyta</taxon>
        <taxon>Embryophyta</taxon>
        <taxon>Tracheophyta</taxon>
        <taxon>Spermatophyta</taxon>
        <taxon>Magnoliopsida</taxon>
        <taxon>eudicotyledons</taxon>
        <taxon>Gunneridae</taxon>
        <taxon>Pentapetalae</taxon>
        <taxon>rosids</taxon>
        <taxon>fabids</taxon>
        <taxon>Fabales</taxon>
        <taxon>Fabaceae</taxon>
        <taxon>Papilionoideae</taxon>
        <taxon>50 kb inversion clade</taxon>
        <taxon>NPAAA clade</taxon>
        <taxon>indigoferoid/millettioid clade</taxon>
        <taxon>Phaseoleae</taxon>
        <taxon>Mucuna</taxon>
    </lineage>
</organism>
<dbReference type="CDD" id="cd01647">
    <property type="entry name" value="RT_LTR"/>
    <property type="match status" value="1"/>
</dbReference>
<dbReference type="OrthoDB" id="529980at2759"/>
<accession>A0A371HJQ3</accession>
<dbReference type="InterPro" id="IPR050951">
    <property type="entry name" value="Retrovirus_Pol_polyprotein"/>
</dbReference>
<proteinExistence type="predicted"/>
<dbReference type="SUPFAM" id="SSF56672">
    <property type="entry name" value="DNA/RNA polymerases"/>
    <property type="match status" value="1"/>
</dbReference>
<dbReference type="InterPro" id="IPR000477">
    <property type="entry name" value="RT_dom"/>
</dbReference>
<dbReference type="EMBL" id="QJKJ01002402">
    <property type="protein sequence ID" value="RDY03031.1"/>
    <property type="molecule type" value="Genomic_DNA"/>
</dbReference>
<evidence type="ECO:0000259" key="1">
    <source>
        <dbReference type="Pfam" id="PF00078"/>
    </source>
</evidence>
<dbReference type="Gene3D" id="3.30.70.270">
    <property type="match status" value="2"/>
</dbReference>
<dbReference type="PANTHER" id="PTHR37984:SF5">
    <property type="entry name" value="PROTEIN NYNRIN-LIKE"/>
    <property type="match status" value="1"/>
</dbReference>
<evidence type="ECO:0000313" key="3">
    <source>
        <dbReference type="Proteomes" id="UP000257109"/>
    </source>
</evidence>
<reference evidence="2" key="1">
    <citation type="submission" date="2018-05" db="EMBL/GenBank/DDBJ databases">
        <title>Draft genome of Mucuna pruriens seed.</title>
        <authorList>
            <person name="Nnadi N.E."/>
            <person name="Vos R."/>
            <person name="Hasami M.H."/>
            <person name="Devisetty U.K."/>
            <person name="Aguiy J.C."/>
        </authorList>
    </citation>
    <scope>NUCLEOTIDE SEQUENCE [LARGE SCALE GENOMIC DNA]</scope>
    <source>
        <strain evidence="2">JCA_2017</strain>
    </source>
</reference>
<dbReference type="Proteomes" id="UP000257109">
    <property type="component" value="Unassembled WGS sequence"/>
</dbReference>
<gene>
    <name evidence="2" type="primary">pol</name>
    <name evidence="2" type="ORF">CR513_13434</name>
</gene>
<dbReference type="InterPro" id="IPR043128">
    <property type="entry name" value="Rev_trsase/Diguanyl_cyclase"/>
</dbReference>
<comment type="caution">
    <text evidence="2">The sequence shown here is derived from an EMBL/GenBank/DDBJ whole genome shotgun (WGS) entry which is preliminary data.</text>
</comment>
<keyword evidence="3" id="KW-1185">Reference proteome</keyword>
<dbReference type="AlphaFoldDB" id="A0A371HJQ3"/>
<feature type="domain" description="Reverse transcriptase" evidence="1">
    <location>
        <begin position="10"/>
        <end position="97"/>
    </location>
</feature>